<accession>A0A067RGF1</accession>
<protein>
    <submittedName>
        <fullName evidence="9">Uncharacterized protein</fullName>
    </submittedName>
</protein>
<dbReference type="Proteomes" id="UP000027135">
    <property type="component" value="Unassembled WGS sequence"/>
</dbReference>
<organism evidence="9 10">
    <name type="scientific">Zootermopsis nevadensis</name>
    <name type="common">Dampwood termite</name>
    <dbReference type="NCBI Taxonomy" id="136037"/>
    <lineage>
        <taxon>Eukaryota</taxon>
        <taxon>Metazoa</taxon>
        <taxon>Ecdysozoa</taxon>
        <taxon>Arthropoda</taxon>
        <taxon>Hexapoda</taxon>
        <taxon>Insecta</taxon>
        <taxon>Pterygota</taxon>
        <taxon>Neoptera</taxon>
        <taxon>Polyneoptera</taxon>
        <taxon>Dictyoptera</taxon>
        <taxon>Blattodea</taxon>
        <taxon>Blattoidea</taxon>
        <taxon>Termitoidae</taxon>
        <taxon>Termopsidae</taxon>
        <taxon>Zootermopsis</taxon>
    </lineage>
</organism>
<keyword evidence="2" id="KW-0336">GPI-anchor</keyword>
<dbReference type="InterPro" id="IPR050975">
    <property type="entry name" value="Sleep_regulator"/>
</dbReference>
<reference evidence="9 10" key="1">
    <citation type="journal article" date="2014" name="Nat. Commun.">
        <title>Molecular traces of alternative social organization in a termite genome.</title>
        <authorList>
            <person name="Terrapon N."/>
            <person name="Li C."/>
            <person name="Robertson H.M."/>
            <person name="Ji L."/>
            <person name="Meng X."/>
            <person name="Booth W."/>
            <person name="Chen Z."/>
            <person name="Childers C.P."/>
            <person name="Glastad K.M."/>
            <person name="Gokhale K."/>
            <person name="Gowin J."/>
            <person name="Gronenberg W."/>
            <person name="Hermansen R.A."/>
            <person name="Hu H."/>
            <person name="Hunt B.G."/>
            <person name="Huylmans A.K."/>
            <person name="Khalil S.M."/>
            <person name="Mitchell R.D."/>
            <person name="Munoz-Torres M.C."/>
            <person name="Mustard J.A."/>
            <person name="Pan H."/>
            <person name="Reese J.T."/>
            <person name="Scharf M.E."/>
            <person name="Sun F."/>
            <person name="Vogel H."/>
            <person name="Xiao J."/>
            <person name="Yang W."/>
            <person name="Yang Z."/>
            <person name="Yang Z."/>
            <person name="Zhou J."/>
            <person name="Zhu J."/>
            <person name="Brent C.S."/>
            <person name="Elsik C.G."/>
            <person name="Goodisman M.A."/>
            <person name="Liberles D.A."/>
            <person name="Roe R.M."/>
            <person name="Vargo E.L."/>
            <person name="Vilcinskas A."/>
            <person name="Wang J."/>
            <person name="Bornberg-Bauer E."/>
            <person name="Korb J."/>
            <person name="Zhang G."/>
            <person name="Liebig J."/>
        </authorList>
    </citation>
    <scope>NUCLEOTIDE SEQUENCE [LARGE SCALE GENOMIC DNA]</scope>
    <source>
        <tissue evidence="9">Whole organism</tissue>
    </source>
</reference>
<dbReference type="Pfam" id="PF17064">
    <property type="entry name" value="QVR"/>
    <property type="match status" value="1"/>
</dbReference>
<comment type="subcellular location">
    <subcellularLocation>
        <location evidence="1">Membrane</location>
        <topology evidence="1">Lipid-anchor</topology>
        <topology evidence="1">GPI-anchor</topology>
    </subcellularLocation>
</comment>
<keyword evidence="7" id="KW-0325">Glycoprotein</keyword>
<evidence type="ECO:0000256" key="4">
    <source>
        <dbReference type="ARBA" id="ARBA00022729"/>
    </source>
</evidence>
<dbReference type="OMA" id="IKMEIYG"/>
<evidence type="ECO:0000313" key="9">
    <source>
        <dbReference type="EMBL" id="KDR22857.1"/>
    </source>
</evidence>
<evidence type="ECO:0000313" key="10">
    <source>
        <dbReference type="Proteomes" id="UP000027135"/>
    </source>
</evidence>
<sequence length="133" mass="14684">SGFSIECYQCNSAYDPRCGDPFDNYSLGQVNCSMKPPLEHLTELVPTLCRKIIQKVNGKVRVVRGCGYISDVSPRSCIQRSGTHDVQVQYCSCKGNLCNTGERQQSISASHHILLVVSYLATTSLLRKVADIL</sequence>
<gene>
    <name evidence="9" type="ORF">L798_00175</name>
</gene>
<dbReference type="GO" id="GO:0030431">
    <property type="term" value="P:sleep"/>
    <property type="evidence" value="ECO:0007669"/>
    <property type="project" value="InterPro"/>
</dbReference>
<dbReference type="GO" id="GO:0098552">
    <property type="term" value="C:side of membrane"/>
    <property type="evidence" value="ECO:0007669"/>
    <property type="project" value="UniProtKB-KW"/>
</dbReference>
<feature type="non-terminal residue" evidence="9">
    <location>
        <position position="1"/>
    </location>
</feature>
<dbReference type="eggNOG" id="ENOG502S4TH">
    <property type="taxonomic scope" value="Eukaryota"/>
</dbReference>
<evidence type="ECO:0000256" key="6">
    <source>
        <dbReference type="ARBA" id="ARBA00023136"/>
    </source>
</evidence>
<evidence type="ECO:0000256" key="5">
    <source>
        <dbReference type="ARBA" id="ARBA00022989"/>
    </source>
</evidence>
<dbReference type="PANTHER" id="PTHR33562">
    <property type="entry name" value="ATILLA, ISOFORM B-RELATED-RELATED"/>
    <property type="match status" value="1"/>
</dbReference>
<keyword evidence="3" id="KW-0812">Transmembrane</keyword>
<dbReference type="PANTHER" id="PTHR33562:SF17">
    <property type="entry name" value="PROTEIN QUIVER"/>
    <property type="match status" value="1"/>
</dbReference>
<proteinExistence type="predicted"/>
<keyword evidence="8" id="KW-0449">Lipoprotein</keyword>
<keyword evidence="6" id="KW-0472">Membrane</keyword>
<dbReference type="FunCoup" id="A0A067RGF1">
    <property type="interactions" value="16"/>
</dbReference>
<dbReference type="AlphaFoldDB" id="A0A067RGF1"/>
<keyword evidence="10" id="KW-1185">Reference proteome</keyword>
<keyword evidence="5" id="KW-1133">Transmembrane helix</keyword>
<evidence type="ECO:0000256" key="3">
    <source>
        <dbReference type="ARBA" id="ARBA00022692"/>
    </source>
</evidence>
<dbReference type="InterPro" id="IPR045860">
    <property type="entry name" value="Snake_toxin-like_sf"/>
</dbReference>
<evidence type="ECO:0000256" key="8">
    <source>
        <dbReference type="ARBA" id="ARBA00023288"/>
    </source>
</evidence>
<evidence type="ECO:0000256" key="2">
    <source>
        <dbReference type="ARBA" id="ARBA00022622"/>
    </source>
</evidence>
<evidence type="ECO:0000256" key="7">
    <source>
        <dbReference type="ARBA" id="ARBA00023180"/>
    </source>
</evidence>
<evidence type="ECO:0000256" key="1">
    <source>
        <dbReference type="ARBA" id="ARBA00004589"/>
    </source>
</evidence>
<dbReference type="GO" id="GO:0032222">
    <property type="term" value="P:regulation of synaptic transmission, cholinergic"/>
    <property type="evidence" value="ECO:0007669"/>
    <property type="project" value="InterPro"/>
</dbReference>
<dbReference type="SUPFAM" id="SSF57302">
    <property type="entry name" value="Snake toxin-like"/>
    <property type="match status" value="1"/>
</dbReference>
<name>A0A067RGF1_ZOONE</name>
<dbReference type="EMBL" id="KK852483">
    <property type="protein sequence ID" value="KDR22857.1"/>
    <property type="molecule type" value="Genomic_DNA"/>
</dbReference>
<dbReference type="InParanoid" id="A0A067RGF1"/>
<keyword evidence="4" id="KW-0732">Signal</keyword>
<dbReference type="InterPro" id="IPR031424">
    <property type="entry name" value="QVR-like"/>
</dbReference>